<dbReference type="GO" id="GO:0052855">
    <property type="term" value="F:ADP-dependent NAD(P)H-hydrate dehydratase activity"/>
    <property type="evidence" value="ECO:0007669"/>
    <property type="project" value="UniProtKB-UniRule"/>
</dbReference>
<evidence type="ECO:0000256" key="7">
    <source>
        <dbReference type="ARBA" id="ARBA00022840"/>
    </source>
</evidence>
<dbReference type="CDD" id="cd01171">
    <property type="entry name" value="YXKO-related"/>
    <property type="match status" value="1"/>
</dbReference>
<feature type="binding site" evidence="17">
    <location>
        <position position="357"/>
    </location>
    <ligand>
        <name>(6S)-NADPHX</name>
        <dbReference type="ChEBI" id="CHEBI:64076"/>
    </ligand>
</feature>
<keyword evidence="10 17" id="KW-0520">NAD</keyword>
<evidence type="ECO:0000256" key="3">
    <source>
        <dbReference type="ARBA" id="ARBA00006001"/>
    </source>
</evidence>
<dbReference type="PROSITE" id="PS51385">
    <property type="entry name" value="YJEF_N"/>
    <property type="match status" value="1"/>
</dbReference>
<feature type="domain" description="YjeF N-terminal" evidence="21">
    <location>
        <begin position="12"/>
        <end position="208"/>
    </location>
</feature>
<comment type="similarity">
    <text evidence="17">Belongs to the NnrD/CARKD family.</text>
</comment>
<dbReference type="GO" id="GO:0046496">
    <property type="term" value="P:nicotinamide nucleotide metabolic process"/>
    <property type="evidence" value="ECO:0007669"/>
    <property type="project" value="UniProtKB-UniRule"/>
</dbReference>
<comment type="catalytic activity">
    <reaction evidence="2 18 19">
        <text>(6R)-NADPHX = (6S)-NADPHX</text>
        <dbReference type="Rhea" id="RHEA:32227"/>
        <dbReference type="ChEBI" id="CHEBI:64076"/>
        <dbReference type="ChEBI" id="CHEBI:64077"/>
        <dbReference type="EC" id="5.1.99.6"/>
    </reaction>
</comment>
<evidence type="ECO:0000256" key="17">
    <source>
        <dbReference type="HAMAP-Rule" id="MF_01965"/>
    </source>
</evidence>
<evidence type="ECO:0000256" key="10">
    <source>
        <dbReference type="ARBA" id="ARBA00023027"/>
    </source>
</evidence>
<evidence type="ECO:0000313" key="23">
    <source>
        <dbReference type="Proteomes" id="UP000198290"/>
    </source>
</evidence>
<dbReference type="GO" id="GO:0005524">
    <property type="term" value="F:ATP binding"/>
    <property type="evidence" value="ECO:0007669"/>
    <property type="project" value="UniProtKB-UniRule"/>
</dbReference>
<evidence type="ECO:0000256" key="16">
    <source>
        <dbReference type="ARBA" id="ARBA00049209"/>
    </source>
</evidence>
<feature type="binding site" evidence="17">
    <location>
        <position position="423"/>
    </location>
    <ligand>
        <name>AMP</name>
        <dbReference type="ChEBI" id="CHEBI:456215"/>
    </ligand>
</feature>
<comment type="function">
    <text evidence="18">Catalyzes the epimerization of the S- and R-forms of NAD(P)HX, a damaged form of NAD(P)H that is a result of enzymatic or heat-dependent hydration. This is a prerequisite for the S-specific NAD(P)H-hydrate dehydratase to allow the repair of both epimers of NAD(P)HX.</text>
</comment>
<evidence type="ECO:0000256" key="19">
    <source>
        <dbReference type="PIRNR" id="PIRNR017184"/>
    </source>
</evidence>
<evidence type="ECO:0000259" key="20">
    <source>
        <dbReference type="PROSITE" id="PS51383"/>
    </source>
</evidence>
<comment type="cofactor">
    <cofactor evidence="18 19">
        <name>K(+)</name>
        <dbReference type="ChEBI" id="CHEBI:29103"/>
    </cofactor>
    <text evidence="18 19">Binds 1 potassium ion per subunit.</text>
</comment>
<dbReference type="PANTHER" id="PTHR12592">
    <property type="entry name" value="ATP-DEPENDENT (S)-NAD(P)H-HYDRATE DEHYDRATASE FAMILY MEMBER"/>
    <property type="match status" value="1"/>
</dbReference>
<dbReference type="SUPFAM" id="SSF64153">
    <property type="entry name" value="YjeF N-terminal domain-like"/>
    <property type="match status" value="1"/>
</dbReference>
<evidence type="ECO:0000256" key="1">
    <source>
        <dbReference type="ARBA" id="ARBA00000013"/>
    </source>
</evidence>
<dbReference type="NCBIfam" id="TIGR00196">
    <property type="entry name" value="yjeF_cterm"/>
    <property type="match status" value="1"/>
</dbReference>
<dbReference type="EC" id="5.1.99.6" evidence="19"/>
<feature type="binding site" evidence="17">
    <location>
        <position position="248"/>
    </location>
    <ligand>
        <name>(6S)-NADPHX</name>
        <dbReference type="ChEBI" id="CHEBI:64076"/>
    </ligand>
</feature>
<comment type="similarity">
    <text evidence="3 19">In the N-terminal section; belongs to the NnrE/AIBP family.</text>
</comment>
<dbReference type="Pfam" id="PF01256">
    <property type="entry name" value="Carb_kinase"/>
    <property type="match status" value="1"/>
</dbReference>
<keyword evidence="7 17" id="KW-0067">ATP-binding</keyword>
<dbReference type="InterPro" id="IPR030677">
    <property type="entry name" value="Nnr"/>
</dbReference>
<protein>
    <recommendedName>
        <fullName evidence="19">Bifunctional NAD(P)H-hydrate repair enzyme</fullName>
    </recommendedName>
    <alternativeName>
        <fullName evidence="19">Nicotinamide nucleotide repair protein</fullName>
    </alternativeName>
    <domain>
        <recommendedName>
            <fullName evidence="19">ADP-dependent (S)-NAD(P)H-hydrate dehydratase</fullName>
            <ecNumber evidence="19">4.2.1.136</ecNumber>
        </recommendedName>
        <alternativeName>
            <fullName evidence="19">ADP-dependent NAD(P)HX dehydratase</fullName>
        </alternativeName>
    </domain>
    <domain>
        <recommendedName>
            <fullName evidence="19">NAD(P)H-hydrate epimerase</fullName>
            <ecNumber evidence="19">5.1.99.6</ecNumber>
        </recommendedName>
    </domain>
</protein>
<feature type="binding site" evidence="18">
    <location>
        <begin position="122"/>
        <end position="128"/>
    </location>
    <ligand>
        <name>(6S)-NADPHX</name>
        <dbReference type="ChEBI" id="CHEBI:64076"/>
    </ligand>
</feature>
<evidence type="ECO:0000256" key="9">
    <source>
        <dbReference type="ARBA" id="ARBA00022958"/>
    </source>
</evidence>
<dbReference type="NCBIfam" id="TIGR00197">
    <property type="entry name" value="yjeF_nterm"/>
    <property type="match status" value="1"/>
</dbReference>
<keyword evidence="11 18" id="KW-0413">Isomerase</keyword>
<dbReference type="InterPro" id="IPR029056">
    <property type="entry name" value="Ribokinase-like"/>
</dbReference>
<dbReference type="Gene3D" id="3.40.50.10260">
    <property type="entry name" value="YjeF N-terminal domain"/>
    <property type="match status" value="1"/>
</dbReference>
<dbReference type="PROSITE" id="PS51383">
    <property type="entry name" value="YJEF_C_3"/>
    <property type="match status" value="1"/>
</dbReference>
<dbReference type="HAMAP" id="MF_01965">
    <property type="entry name" value="NADHX_dehydratase"/>
    <property type="match status" value="1"/>
</dbReference>
<reference evidence="22 23" key="2">
    <citation type="journal article" date="2017" name="Genome Announc.">
        <title>Draft genome sequence of Aquitalea magnusonii strain H3, a plant growth-promoting bacterium of duckweed Lemna minor.</title>
        <authorList>
            <person name="Ishizawa H."/>
            <person name="Kuroda M."/>
            <person name="Ike M."/>
        </authorList>
    </citation>
    <scope>NUCLEOTIDE SEQUENCE [LARGE SCALE GENOMIC DNA]</scope>
    <source>
        <strain evidence="22 23">H3</strain>
    </source>
</reference>
<comment type="catalytic activity">
    <reaction evidence="16 17 19">
        <text>(6S)-NADPHX + ADP = AMP + phosphate + NADPH + H(+)</text>
        <dbReference type="Rhea" id="RHEA:32235"/>
        <dbReference type="ChEBI" id="CHEBI:15378"/>
        <dbReference type="ChEBI" id="CHEBI:43474"/>
        <dbReference type="ChEBI" id="CHEBI:57783"/>
        <dbReference type="ChEBI" id="CHEBI:64076"/>
        <dbReference type="ChEBI" id="CHEBI:456215"/>
        <dbReference type="ChEBI" id="CHEBI:456216"/>
        <dbReference type="EC" id="4.2.1.136"/>
    </reaction>
</comment>
<evidence type="ECO:0000256" key="6">
    <source>
        <dbReference type="ARBA" id="ARBA00022741"/>
    </source>
</evidence>
<dbReference type="InterPro" id="IPR036652">
    <property type="entry name" value="YjeF_N_dom_sf"/>
</dbReference>
<feature type="binding site" evidence="18">
    <location>
        <position position="118"/>
    </location>
    <ligand>
        <name>K(+)</name>
        <dbReference type="ChEBI" id="CHEBI:29103"/>
    </ligand>
</feature>
<feature type="binding site" evidence="18">
    <location>
        <position position="154"/>
    </location>
    <ligand>
        <name>K(+)</name>
        <dbReference type="ChEBI" id="CHEBI:29103"/>
    </ligand>
</feature>
<evidence type="ECO:0000256" key="14">
    <source>
        <dbReference type="ARBA" id="ARBA00025153"/>
    </source>
</evidence>
<feature type="binding site" evidence="18">
    <location>
        <position position="57"/>
    </location>
    <ligand>
        <name>K(+)</name>
        <dbReference type="ChEBI" id="CHEBI:29103"/>
    </ligand>
</feature>
<dbReference type="OrthoDB" id="9806925at2"/>
<dbReference type="PROSITE" id="PS01050">
    <property type="entry name" value="YJEF_C_2"/>
    <property type="match status" value="1"/>
</dbReference>
<feature type="binding site" evidence="17">
    <location>
        <begin position="394"/>
        <end position="398"/>
    </location>
    <ligand>
        <name>AMP</name>
        <dbReference type="ChEBI" id="CHEBI:456215"/>
    </ligand>
</feature>
<feature type="binding site" evidence="17">
    <location>
        <position position="304"/>
    </location>
    <ligand>
        <name>(6S)-NADPHX</name>
        <dbReference type="ChEBI" id="CHEBI:64076"/>
    </ligand>
</feature>
<keyword evidence="8 17" id="KW-0521">NADP</keyword>
<dbReference type="SUPFAM" id="SSF53613">
    <property type="entry name" value="Ribokinase-like"/>
    <property type="match status" value="1"/>
</dbReference>
<dbReference type="PANTHER" id="PTHR12592:SF0">
    <property type="entry name" value="ATP-DEPENDENT (S)-NAD(P)H-HYDRATE DEHYDRATASE"/>
    <property type="match status" value="1"/>
</dbReference>
<evidence type="ECO:0000256" key="5">
    <source>
        <dbReference type="ARBA" id="ARBA00022723"/>
    </source>
</evidence>
<keyword evidence="5 18" id="KW-0479">Metal-binding</keyword>
<evidence type="ECO:0000256" key="8">
    <source>
        <dbReference type="ARBA" id="ARBA00022857"/>
    </source>
</evidence>
<evidence type="ECO:0000256" key="2">
    <source>
        <dbReference type="ARBA" id="ARBA00000909"/>
    </source>
</evidence>
<reference evidence="23" key="1">
    <citation type="journal article" date="2017" name="Biotechnol. Biofuels">
        <title>Evaluation of environmental bacterial communities as a factor affecting the growth of duckweed Lemna minor.</title>
        <authorList>
            <person name="Ishizawa H."/>
            <person name="Kuroda M."/>
            <person name="Morikawa M."/>
            <person name="Ike M."/>
        </authorList>
    </citation>
    <scope>NUCLEOTIDE SEQUENCE [LARGE SCALE GENOMIC DNA]</scope>
    <source>
        <strain evidence="23">H3</strain>
    </source>
</reference>
<dbReference type="Pfam" id="PF03853">
    <property type="entry name" value="YjeF_N"/>
    <property type="match status" value="1"/>
</dbReference>
<keyword evidence="13" id="KW-0511">Multifunctional enzyme</keyword>
<dbReference type="InterPro" id="IPR000631">
    <property type="entry name" value="CARKD"/>
</dbReference>
<evidence type="ECO:0000256" key="13">
    <source>
        <dbReference type="ARBA" id="ARBA00023268"/>
    </source>
</evidence>
<comment type="subunit">
    <text evidence="17">Homotetramer.</text>
</comment>
<evidence type="ECO:0000256" key="15">
    <source>
        <dbReference type="ARBA" id="ARBA00048238"/>
    </source>
</evidence>
<feature type="binding site" evidence="18">
    <location>
        <position position="151"/>
    </location>
    <ligand>
        <name>(6S)-NADPHX</name>
        <dbReference type="ChEBI" id="CHEBI:64076"/>
    </ligand>
</feature>
<evidence type="ECO:0000256" key="4">
    <source>
        <dbReference type="ARBA" id="ARBA00009524"/>
    </source>
</evidence>
<reference evidence="23" key="3">
    <citation type="journal article" date="2017" name="Plant Physiol. Biochem.">
        <title>Differential oxidative and antioxidative response of duckweed Lemna minor toward plant growth promoting/inhibiting bacteria.</title>
        <authorList>
            <person name="Ishizawa H."/>
            <person name="Kuroda M."/>
            <person name="Morikawa M."/>
            <person name="Ike M."/>
        </authorList>
    </citation>
    <scope>NUCLEOTIDE SEQUENCE [LARGE SCALE GENOMIC DNA]</scope>
    <source>
        <strain evidence="23">H3</strain>
    </source>
</reference>
<keyword evidence="9 18" id="KW-0630">Potassium</keyword>
<dbReference type="PIRSF" id="PIRSF017184">
    <property type="entry name" value="Nnr"/>
    <property type="match status" value="1"/>
</dbReference>
<comment type="function">
    <text evidence="14 19">Bifunctional enzyme that catalyzes the epimerization of the S- and R-forms of NAD(P)HX and the dehydration of the S-form of NAD(P)HX at the expense of ADP, which is converted to AMP. This allows the repair of both epimers of NAD(P)HX, a damaged form of NAD(P)H that is a result of enzymatic or heat-dependent hydration.</text>
</comment>
<name>A0A3G9GEB6_9NEIS</name>
<dbReference type="GO" id="GO:0046872">
    <property type="term" value="F:metal ion binding"/>
    <property type="evidence" value="ECO:0007669"/>
    <property type="project" value="UniProtKB-UniRule"/>
</dbReference>
<dbReference type="EMBL" id="AP018823">
    <property type="protein sequence ID" value="BBF83926.1"/>
    <property type="molecule type" value="Genomic_DNA"/>
</dbReference>
<evidence type="ECO:0000313" key="22">
    <source>
        <dbReference type="EMBL" id="BBF83926.1"/>
    </source>
</evidence>
<comment type="caution">
    <text evidence="18">Lacks conserved residue(s) required for the propagation of feature annotation.</text>
</comment>
<dbReference type="InterPro" id="IPR017953">
    <property type="entry name" value="Carbohydrate_kinase_pred_CS"/>
</dbReference>
<dbReference type="KEGG" id="amah:DLM_0249"/>
<proteinExistence type="inferred from homology"/>
<keyword evidence="12 17" id="KW-0456">Lyase</keyword>
<comment type="cofactor">
    <cofactor evidence="17">
        <name>Mg(2+)</name>
        <dbReference type="ChEBI" id="CHEBI:18420"/>
    </cofactor>
</comment>
<dbReference type="InterPro" id="IPR004443">
    <property type="entry name" value="YjeF_N_dom"/>
</dbReference>
<evidence type="ECO:0000256" key="18">
    <source>
        <dbReference type="HAMAP-Rule" id="MF_01966"/>
    </source>
</evidence>
<dbReference type="Gene3D" id="3.40.1190.20">
    <property type="match status" value="1"/>
</dbReference>
<comment type="function">
    <text evidence="17">Catalyzes the dehydration of the S-form of NAD(P)HX at the expense of ADP, which is converted to AMP. Together with NAD(P)HX epimerase, which catalyzes the epimerization of the S- and R-forms, the enzyme allows the repair of both epimers of NAD(P)HX, a damaged form of NAD(P)H that is a result of enzymatic or heat-dependent hydration.</text>
</comment>
<keyword evidence="23" id="KW-1185">Reference proteome</keyword>
<dbReference type="RefSeq" id="WP_089084013.1">
    <property type="nucleotide sequence ID" value="NZ_AP018823.1"/>
</dbReference>
<comment type="similarity">
    <text evidence="18">Belongs to the NnrE/AIBP family.</text>
</comment>
<accession>A0A3G9GEB6</accession>
<comment type="similarity">
    <text evidence="4 19">In the C-terminal section; belongs to the NnrD/CARKD family.</text>
</comment>
<dbReference type="AlphaFoldDB" id="A0A3G9GEB6"/>
<feature type="domain" description="YjeF C-terminal" evidence="20">
    <location>
        <begin position="213"/>
        <end position="484"/>
    </location>
</feature>
<dbReference type="GO" id="GO:0052856">
    <property type="term" value="F:NAD(P)HX epimerase activity"/>
    <property type="evidence" value="ECO:0007669"/>
    <property type="project" value="UniProtKB-UniRule"/>
</dbReference>
<evidence type="ECO:0000259" key="21">
    <source>
        <dbReference type="PROSITE" id="PS51385"/>
    </source>
</evidence>
<sequence length="487" mass="51303">MRQDALWSLPALRRLELEAELQGLDLMQRAARATANWTRHHLAAGSRILVAAGPGNNGGDALYAALLLMQDGYSVDILLPQMPASPPAQQAYQALRRAGGIPLQHLADDYPPPVLLIDGLFGIGLSRALDDKWLSIIHQLDQLACQKLALDCPSGLNAYTGQAQAACIHATHTLTFLCLKPGLFYAAGADHAGQVELADLDCPPKLQPAAEGYLNRQDGRTLQRRRDSHKGSHGTVAIIGGCEGMLGAALLAGRAALAGGAGKVHVLTLDGRLPVDVSYPELMLHDARQARSQPDCDVLATGPGLGQSKQARQWLEHALASACSLVLDADALNMLASDSQLQDMLAMRQHETILTPHPAEAARLLGCTTTMVQADRLAAVRQLAERFGCVVVLKGAGTLIASAKQPYRLNTSGGPALAVAGQGDVLSGLIAALLAQGMPAMEASCLAVRVHGMAGDEYQQEAGGPIGLTASATAQRCSHILNRLLKE</sequence>
<comment type="catalytic activity">
    <reaction evidence="15 17 19">
        <text>(6S)-NADHX + ADP = AMP + phosphate + NADH + H(+)</text>
        <dbReference type="Rhea" id="RHEA:32223"/>
        <dbReference type="ChEBI" id="CHEBI:15378"/>
        <dbReference type="ChEBI" id="CHEBI:43474"/>
        <dbReference type="ChEBI" id="CHEBI:57945"/>
        <dbReference type="ChEBI" id="CHEBI:64074"/>
        <dbReference type="ChEBI" id="CHEBI:456215"/>
        <dbReference type="ChEBI" id="CHEBI:456216"/>
        <dbReference type="EC" id="4.2.1.136"/>
    </reaction>
</comment>
<feature type="binding site" evidence="18">
    <location>
        <begin position="56"/>
        <end position="60"/>
    </location>
    <ligand>
        <name>(6S)-NADPHX</name>
        <dbReference type="ChEBI" id="CHEBI:64076"/>
    </ligand>
</feature>
<dbReference type="HAMAP" id="MF_01966">
    <property type="entry name" value="NADHX_epimerase"/>
    <property type="match status" value="1"/>
</dbReference>
<evidence type="ECO:0000256" key="12">
    <source>
        <dbReference type="ARBA" id="ARBA00023239"/>
    </source>
</evidence>
<dbReference type="GO" id="GO:0110051">
    <property type="term" value="P:metabolite repair"/>
    <property type="evidence" value="ECO:0007669"/>
    <property type="project" value="TreeGrafter"/>
</dbReference>
<dbReference type="EC" id="4.2.1.136" evidence="19"/>
<feature type="binding site" evidence="17">
    <location>
        <position position="424"/>
    </location>
    <ligand>
        <name>(6S)-NADPHX</name>
        <dbReference type="ChEBI" id="CHEBI:64076"/>
    </ligand>
</feature>
<evidence type="ECO:0000256" key="11">
    <source>
        <dbReference type="ARBA" id="ARBA00023235"/>
    </source>
</evidence>
<dbReference type="Proteomes" id="UP000198290">
    <property type="component" value="Chromosome"/>
</dbReference>
<comment type="catalytic activity">
    <reaction evidence="1 18 19">
        <text>(6R)-NADHX = (6S)-NADHX</text>
        <dbReference type="Rhea" id="RHEA:32215"/>
        <dbReference type="ChEBI" id="CHEBI:64074"/>
        <dbReference type="ChEBI" id="CHEBI:64075"/>
        <dbReference type="EC" id="5.1.99.6"/>
    </reaction>
</comment>
<organism evidence="22 23">
    <name type="scientific">Aquitalea magnusonii</name>
    <dbReference type="NCBI Taxonomy" id="332411"/>
    <lineage>
        <taxon>Bacteria</taxon>
        <taxon>Pseudomonadati</taxon>
        <taxon>Pseudomonadota</taxon>
        <taxon>Betaproteobacteria</taxon>
        <taxon>Neisseriales</taxon>
        <taxon>Chromobacteriaceae</taxon>
        <taxon>Aquitalea</taxon>
    </lineage>
</organism>
<gene>
    <name evidence="17" type="primary">nnrD</name>
    <name evidence="18" type="synonym">nnrE</name>
    <name evidence="22" type="ORF">DLM_0249</name>
</gene>
<keyword evidence="6 17" id="KW-0547">Nucleotide-binding</keyword>